<name>A0A0F7L9A8_9VIRU</name>
<reference evidence="1" key="2">
    <citation type="submission" date="2015-03" db="EMBL/GenBank/DDBJ databases">
        <authorList>
            <person name="Chow C.-E.T."/>
            <person name="Winget D.M."/>
            <person name="White R.A.III."/>
            <person name="Hallam S.J."/>
            <person name="Suttle C.A."/>
        </authorList>
    </citation>
    <scope>NUCLEOTIDE SEQUENCE</scope>
    <source>
        <strain evidence="1">Oxic1_9</strain>
    </source>
</reference>
<dbReference type="EMBL" id="KR029604">
    <property type="protein sequence ID" value="AKH48480.1"/>
    <property type="molecule type" value="Genomic_DNA"/>
</dbReference>
<reference evidence="1" key="1">
    <citation type="journal article" date="2015" name="Front. Microbiol.">
        <title>Combining genomic sequencing methods to explore viral diversity and reveal potential virus-host interactions.</title>
        <authorList>
            <person name="Chow C.E."/>
            <person name="Winget D.M."/>
            <person name="White R.A.III."/>
            <person name="Hallam S.J."/>
            <person name="Suttle C.A."/>
        </authorList>
    </citation>
    <scope>NUCLEOTIDE SEQUENCE</scope>
    <source>
        <strain evidence="1">Oxic1_9</strain>
    </source>
</reference>
<proteinExistence type="predicted"/>
<evidence type="ECO:0000313" key="1">
    <source>
        <dbReference type="EMBL" id="AKH48480.1"/>
    </source>
</evidence>
<organism evidence="1">
    <name type="scientific">uncultured marine virus</name>
    <dbReference type="NCBI Taxonomy" id="186617"/>
    <lineage>
        <taxon>Viruses</taxon>
        <taxon>environmental samples</taxon>
    </lineage>
</organism>
<sequence length="50" mass="6270">MHQNHLKQKFQQRKKKLLHKNRQQLKEEEKVDSLQYLLLHLVYKKMKSLN</sequence>
<accession>A0A0F7L9A8</accession>
<protein>
    <submittedName>
        <fullName evidence="1">Uncharacterized protein</fullName>
    </submittedName>
</protein>